<dbReference type="PANTHER" id="PTHR42756:SF1">
    <property type="entry name" value="TRANSCRIPTIONAL REPRESSOR OF EMRAB OPERON"/>
    <property type="match status" value="1"/>
</dbReference>
<reference evidence="5 6" key="1">
    <citation type="submission" date="2019-07" db="EMBL/GenBank/DDBJ databases">
        <title>Genomic Encyclopedia of Type Strains, Phase I: the one thousand microbial genomes (KMG-I) project.</title>
        <authorList>
            <person name="Kyrpides N."/>
        </authorList>
    </citation>
    <scope>NUCLEOTIDE SEQUENCE [LARGE SCALE GENOMIC DNA]</scope>
    <source>
        <strain evidence="5 6">DSM 6562</strain>
    </source>
</reference>
<keyword evidence="6" id="KW-1185">Reference proteome</keyword>
<dbReference type="InterPro" id="IPR036390">
    <property type="entry name" value="WH_DNA-bd_sf"/>
</dbReference>
<dbReference type="PROSITE" id="PS50995">
    <property type="entry name" value="HTH_MARR_2"/>
    <property type="match status" value="1"/>
</dbReference>
<comment type="caution">
    <text evidence="5">The sequence shown here is derived from an EMBL/GenBank/DDBJ whole genome shotgun (WGS) entry which is preliminary data.</text>
</comment>
<evidence type="ECO:0000256" key="2">
    <source>
        <dbReference type="ARBA" id="ARBA00023125"/>
    </source>
</evidence>
<dbReference type="SMART" id="SM00347">
    <property type="entry name" value="HTH_MARR"/>
    <property type="match status" value="1"/>
</dbReference>
<dbReference type="Gene3D" id="1.10.10.10">
    <property type="entry name" value="Winged helix-like DNA-binding domain superfamily/Winged helix DNA-binding domain"/>
    <property type="match status" value="1"/>
</dbReference>
<dbReference type="EMBL" id="VNHM01000004">
    <property type="protein sequence ID" value="TYO96582.1"/>
    <property type="molecule type" value="Genomic_DNA"/>
</dbReference>
<name>A0A5S4ZUW0_9FIRM</name>
<dbReference type="RefSeq" id="WP_166511084.1">
    <property type="nucleotide sequence ID" value="NZ_VNHM01000004.1"/>
</dbReference>
<keyword evidence="3" id="KW-0804">Transcription</keyword>
<evidence type="ECO:0000259" key="4">
    <source>
        <dbReference type="PROSITE" id="PS50995"/>
    </source>
</evidence>
<dbReference type="AlphaFoldDB" id="A0A5S4ZUW0"/>
<dbReference type="InterPro" id="IPR036388">
    <property type="entry name" value="WH-like_DNA-bd_sf"/>
</dbReference>
<dbReference type="InterPro" id="IPR000835">
    <property type="entry name" value="HTH_MarR-typ"/>
</dbReference>
<gene>
    <name evidence="5" type="ORF">LX24_01051</name>
</gene>
<organism evidence="5 6">
    <name type="scientific">Desulfallas thermosapovorans DSM 6562</name>
    <dbReference type="NCBI Taxonomy" id="1121431"/>
    <lineage>
        <taxon>Bacteria</taxon>
        <taxon>Bacillati</taxon>
        <taxon>Bacillota</taxon>
        <taxon>Clostridia</taxon>
        <taxon>Eubacteriales</taxon>
        <taxon>Desulfallaceae</taxon>
        <taxon>Desulfallas</taxon>
    </lineage>
</organism>
<keyword evidence="1" id="KW-0805">Transcription regulation</keyword>
<dbReference type="GO" id="GO:0003677">
    <property type="term" value="F:DNA binding"/>
    <property type="evidence" value="ECO:0007669"/>
    <property type="project" value="UniProtKB-KW"/>
</dbReference>
<proteinExistence type="predicted"/>
<evidence type="ECO:0000256" key="3">
    <source>
        <dbReference type="ARBA" id="ARBA00023163"/>
    </source>
</evidence>
<dbReference type="PRINTS" id="PR00598">
    <property type="entry name" value="HTHMARR"/>
</dbReference>
<sequence>MNQEIMLRYIDRLEEMQGRFIRRIHQELVGMLDPSITGHQFVVLKMIKDGGQMTVSQVAEYLGVSLSAVTAMVDRLCKAGMLERRRSEEDRRVVWLEITGEGRRVVQLCDEGRRRIIMRYLELVTEEDLLHMIKIYERIIAFMRQEEAQQTPGKV</sequence>
<dbReference type="GO" id="GO:0003700">
    <property type="term" value="F:DNA-binding transcription factor activity"/>
    <property type="evidence" value="ECO:0007669"/>
    <property type="project" value="InterPro"/>
</dbReference>
<accession>A0A5S4ZUW0</accession>
<dbReference type="SUPFAM" id="SSF46785">
    <property type="entry name" value="Winged helix' DNA-binding domain"/>
    <property type="match status" value="1"/>
</dbReference>
<dbReference type="Proteomes" id="UP000323166">
    <property type="component" value="Unassembled WGS sequence"/>
</dbReference>
<dbReference type="Pfam" id="PF01047">
    <property type="entry name" value="MarR"/>
    <property type="match status" value="1"/>
</dbReference>
<keyword evidence="2 5" id="KW-0238">DNA-binding</keyword>
<evidence type="ECO:0000256" key="1">
    <source>
        <dbReference type="ARBA" id="ARBA00023015"/>
    </source>
</evidence>
<protein>
    <submittedName>
        <fullName evidence="5">DNA-binding MarR family transcriptional regulator</fullName>
    </submittedName>
</protein>
<evidence type="ECO:0000313" key="6">
    <source>
        <dbReference type="Proteomes" id="UP000323166"/>
    </source>
</evidence>
<evidence type="ECO:0000313" key="5">
    <source>
        <dbReference type="EMBL" id="TYO96582.1"/>
    </source>
</evidence>
<feature type="domain" description="HTH marR-type" evidence="4">
    <location>
        <begin position="3"/>
        <end position="141"/>
    </location>
</feature>
<dbReference type="PANTHER" id="PTHR42756">
    <property type="entry name" value="TRANSCRIPTIONAL REGULATOR, MARR"/>
    <property type="match status" value="1"/>
</dbReference>